<dbReference type="Pfam" id="PF04080">
    <property type="entry name" value="Per1"/>
    <property type="match status" value="1"/>
</dbReference>
<keyword evidence="7 8" id="KW-0472">Membrane</keyword>
<keyword evidence="6 8" id="KW-1133">Transmembrane helix</keyword>
<feature type="transmembrane region" description="Helical" evidence="8">
    <location>
        <begin position="183"/>
        <end position="201"/>
    </location>
</feature>
<keyword evidence="8" id="KW-0333">Golgi apparatus</keyword>
<evidence type="ECO:0000313" key="10">
    <source>
        <dbReference type="WBParaSite" id="TREG1_85270.1"/>
    </source>
</evidence>
<feature type="transmembrane region" description="Helical" evidence="8">
    <location>
        <begin position="307"/>
        <end position="325"/>
    </location>
</feature>
<dbReference type="GO" id="GO:0005789">
    <property type="term" value="C:endoplasmic reticulum membrane"/>
    <property type="evidence" value="ECO:0007669"/>
    <property type="project" value="TreeGrafter"/>
</dbReference>
<dbReference type="WBParaSite" id="TREG1_85270.1">
    <property type="protein sequence ID" value="TREG1_85270.1"/>
    <property type="gene ID" value="TREG1_85270"/>
</dbReference>
<dbReference type="GO" id="GO:0006506">
    <property type="term" value="P:GPI anchor biosynthetic process"/>
    <property type="evidence" value="ECO:0007669"/>
    <property type="project" value="UniProtKB-KW"/>
</dbReference>
<feature type="transmembrane region" description="Helical" evidence="8">
    <location>
        <begin position="234"/>
        <end position="255"/>
    </location>
</feature>
<protein>
    <recommendedName>
        <fullName evidence="8">Post-GPI attachment to proteins factor 3</fullName>
    </recommendedName>
</protein>
<keyword evidence="5 8" id="KW-0732">Signal</keyword>
<keyword evidence="9" id="KW-1185">Reference proteome</keyword>
<name>A0AA85KFV6_TRIRE</name>
<feature type="transmembrane region" description="Helical" evidence="8">
    <location>
        <begin position="152"/>
        <end position="171"/>
    </location>
</feature>
<feature type="transmembrane region" description="Helical" evidence="8">
    <location>
        <begin position="208"/>
        <end position="228"/>
    </location>
</feature>
<feature type="chain" id="PRO_5041516194" description="Post-GPI attachment to proteins factor 3" evidence="8">
    <location>
        <begin position="26"/>
        <end position="350"/>
    </location>
</feature>
<comment type="subcellular location">
    <subcellularLocation>
        <location evidence="1">Endomembrane system</location>
        <topology evidence="1">Multi-pass membrane protein</topology>
    </subcellularLocation>
    <subcellularLocation>
        <location evidence="8">Golgi apparatus membrane</location>
        <topology evidence="8">Multi-pass membrane protein</topology>
    </subcellularLocation>
</comment>
<comment type="function">
    <text evidence="8">Involved in the lipid remodeling steps of GPI-anchor maturation.</text>
</comment>
<feature type="signal peptide" evidence="8">
    <location>
        <begin position="1"/>
        <end position="25"/>
    </location>
</feature>
<evidence type="ECO:0000256" key="4">
    <source>
        <dbReference type="ARBA" id="ARBA00022692"/>
    </source>
</evidence>
<feature type="transmembrane region" description="Helical" evidence="8">
    <location>
        <begin position="122"/>
        <end position="140"/>
    </location>
</feature>
<evidence type="ECO:0000256" key="3">
    <source>
        <dbReference type="ARBA" id="ARBA00022502"/>
    </source>
</evidence>
<evidence type="ECO:0000256" key="2">
    <source>
        <dbReference type="ARBA" id="ARBA00006387"/>
    </source>
</evidence>
<sequence>MSNLYLGVVPVCLFVLSFILPPAITSVGDRSYVFHKCSKNCLNEICESSLLSNKQNYWDEYFNSSQSVVFEHTILWDCKSECKYRCMWNTVSAFEKDGLPVPQFNGKWPFVRLWGIQEPASAVFSFVNLIFICFMFCRFYKCVPFNAPMYKTWVVQTLFSVNAWIWSIVFHTRDTSFTEKMDYFSALAFVIASFMAVHQRIFNPNRLVTVLFSSGLLAFFANHVNYMTYVSFDYGYNMTVNISFGVINCFSWLFFSMYICDYKKQPYVIYCWLSVTSLSLFMLLELWDFVPIVWTFDSHALWHASSVFVIIPWYKFIIADCLYLLKQNQLKSGVQSELIDYISDSKICIS</sequence>
<dbReference type="Proteomes" id="UP000050795">
    <property type="component" value="Unassembled WGS sequence"/>
</dbReference>
<feature type="transmembrane region" description="Helical" evidence="8">
    <location>
        <begin position="267"/>
        <end position="287"/>
    </location>
</feature>
<evidence type="ECO:0000256" key="6">
    <source>
        <dbReference type="ARBA" id="ARBA00022989"/>
    </source>
</evidence>
<reference evidence="9" key="1">
    <citation type="submission" date="2022-06" db="EMBL/GenBank/DDBJ databases">
        <authorList>
            <person name="Berger JAMES D."/>
            <person name="Berger JAMES D."/>
        </authorList>
    </citation>
    <scope>NUCLEOTIDE SEQUENCE [LARGE SCALE GENOMIC DNA]</scope>
</reference>
<keyword evidence="4 8" id="KW-0812">Transmembrane</keyword>
<reference evidence="10" key="2">
    <citation type="submission" date="2023-11" db="UniProtKB">
        <authorList>
            <consortium name="WormBaseParasite"/>
        </authorList>
    </citation>
    <scope>IDENTIFICATION</scope>
</reference>
<evidence type="ECO:0000256" key="5">
    <source>
        <dbReference type="ARBA" id="ARBA00022729"/>
    </source>
</evidence>
<dbReference type="AlphaFoldDB" id="A0AA85KFV6"/>
<evidence type="ECO:0000256" key="7">
    <source>
        <dbReference type="ARBA" id="ARBA00023136"/>
    </source>
</evidence>
<dbReference type="PANTHER" id="PTHR13148">
    <property type="entry name" value="PER1-RELATED"/>
    <property type="match status" value="1"/>
</dbReference>
<evidence type="ECO:0000256" key="8">
    <source>
        <dbReference type="RuleBase" id="RU365066"/>
    </source>
</evidence>
<keyword evidence="3 8" id="KW-0337">GPI-anchor biosynthesis</keyword>
<comment type="similarity">
    <text evidence="2 8">Belongs to the PGAP3 family.</text>
</comment>
<dbReference type="GO" id="GO:0016788">
    <property type="term" value="F:hydrolase activity, acting on ester bonds"/>
    <property type="evidence" value="ECO:0007669"/>
    <property type="project" value="TreeGrafter"/>
</dbReference>
<accession>A0AA85KFV6</accession>
<organism evidence="9 10">
    <name type="scientific">Trichobilharzia regenti</name>
    <name type="common">Nasal bird schistosome</name>
    <dbReference type="NCBI Taxonomy" id="157069"/>
    <lineage>
        <taxon>Eukaryota</taxon>
        <taxon>Metazoa</taxon>
        <taxon>Spiralia</taxon>
        <taxon>Lophotrochozoa</taxon>
        <taxon>Platyhelminthes</taxon>
        <taxon>Trematoda</taxon>
        <taxon>Digenea</taxon>
        <taxon>Strigeidida</taxon>
        <taxon>Schistosomatoidea</taxon>
        <taxon>Schistosomatidae</taxon>
        <taxon>Trichobilharzia</taxon>
    </lineage>
</organism>
<dbReference type="GO" id="GO:0000139">
    <property type="term" value="C:Golgi membrane"/>
    <property type="evidence" value="ECO:0007669"/>
    <property type="project" value="UniProtKB-SubCell"/>
</dbReference>
<dbReference type="PANTHER" id="PTHR13148:SF0">
    <property type="entry name" value="POST-GPI ATTACHMENT TO PROTEINS FACTOR 3"/>
    <property type="match status" value="1"/>
</dbReference>
<dbReference type="InterPro" id="IPR007217">
    <property type="entry name" value="Per1-like"/>
</dbReference>
<evidence type="ECO:0000313" key="9">
    <source>
        <dbReference type="Proteomes" id="UP000050795"/>
    </source>
</evidence>
<proteinExistence type="inferred from homology"/>
<evidence type="ECO:0000256" key="1">
    <source>
        <dbReference type="ARBA" id="ARBA00004127"/>
    </source>
</evidence>